<keyword evidence="8" id="KW-1185">Reference proteome</keyword>
<evidence type="ECO:0000313" key="8">
    <source>
        <dbReference type="Proteomes" id="UP000326994"/>
    </source>
</evidence>
<accession>A0A5J4FZ74</accession>
<dbReference type="AlphaFoldDB" id="A0A5J4FZ74"/>
<dbReference type="RefSeq" id="WP_151894631.1">
    <property type="nucleotide sequence ID" value="NZ_BKCF01000004.1"/>
</dbReference>
<comment type="similarity">
    <text evidence="1">Belongs to the sigma-70 factor family. ECF subfamily.</text>
</comment>
<sequence length="165" mass="19495">MQETDDFAKTILKHQALLFKVSRIYVDNTEDQKDLFQEIVFQLYKSFQNFKGNSKVTTWMYRVAMNTAIAFLNKSKRQVTTITDFDFPEIIDEKDHAAQEQTDLMYQYIKKLNVIEKGIILLYLEGKNHEEISEITGFTKTNVGTRIGRIKQKLKETIRKKESWK</sequence>
<dbReference type="InterPro" id="IPR013324">
    <property type="entry name" value="RNA_pol_sigma_r3/r4-like"/>
</dbReference>
<dbReference type="Pfam" id="PF08281">
    <property type="entry name" value="Sigma70_r4_2"/>
    <property type="match status" value="1"/>
</dbReference>
<evidence type="ECO:0000256" key="2">
    <source>
        <dbReference type="ARBA" id="ARBA00023015"/>
    </source>
</evidence>
<evidence type="ECO:0000259" key="5">
    <source>
        <dbReference type="Pfam" id="PF04542"/>
    </source>
</evidence>
<evidence type="ECO:0000256" key="4">
    <source>
        <dbReference type="ARBA" id="ARBA00023163"/>
    </source>
</evidence>
<reference evidence="7 8" key="1">
    <citation type="submission" date="2019-08" db="EMBL/GenBank/DDBJ databases">
        <title>Ulvibacter marinistellae sp. nov., isolated from a starfish, Patiria pectinifera.</title>
        <authorList>
            <person name="Kawano K."/>
            <person name="Ushijima N."/>
            <person name="Kihara M."/>
            <person name="Itoh H."/>
        </authorList>
    </citation>
    <scope>NUCLEOTIDE SEQUENCE [LARGE SCALE GENOMIC DNA]</scope>
    <source>
        <strain evidence="7 8">KK4</strain>
    </source>
</reference>
<feature type="domain" description="RNA polymerase sigma-70 region 2" evidence="5">
    <location>
        <begin position="12"/>
        <end position="77"/>
    </location>
</feature>
<name>A0A5J4FZ74_9FLAO</name>
<keyword evidence="7" id="KW-0240">DNA-directed RNA polymerase</keyword>
<dbReference type="Gene3D" id="1.10.10.10">
    <property type="entry name" value="Winged helix-like DNA-binding domain superfamily/Winged helix DNA-binding domain"/>
    <property type="match status" value="1"/>
</dbReference>
<feature type="domain" description="RNA polymerase sigma factor 70 region 4 type 2" evidence="6">
    <location>
        <begin position="105"/>
        <end position="154"/>
    </location>
</feature>
<dbReference type="GO" id="GO:0000428">
    <property type="term" value="C:DNA-directed RNA polymerase complex"/>
    <property type="evidence" value="ECO:0007669"/>
    <property type="project" value="UniProtKB-KW"/>
</dbReference>
<dbReference type="InterPro" id="IPR007627">
    <property type="entry name" value="RNA_pol_sigma70_r2"/>
</dbReference>
<protein>
    <submittedName>
        <fullName evidence="7">DNA-directed RNA polymerase sigma-70 factor</fullName>
    </submittedName>
</protein>
<keyword evidence="2" id="KW-0805">Transcription regulation</keyword>
<dbReference type="InterPro" id="IPR014284">
    <property type="entry name" value="RNA_pol_sigma-70_dom"/>
</dbReference>
<dbReference type="InterPro" id="IPR039425">
    <property type="entry name" value="RNA_pol_sigma-70-like"/>
</dbReference>
<keyword evidence="3" id="KW-0731">Sigma factor</keyword>
<dbReference type="PANTHER" id="PTHR43133">
    <property type="entry name" value="RNA POLYMERASE ECF-TYPE SIGMA FACTO"/>
    <property type="match status" value="1"/>
</dbReference>
<evidence type="ECO:0000313" key="7">
    <source>
        <dbReference type="EMBL" id="GEQ86708.1"/>
    </source>
</evidence>
<proteinExistence type="inferred from homology"/>
<dbReference type="GO" id="GO:0016987">
    <property type="term" value="F:sigma factor activity"/>
    <property type="evidence" value="ECO:0007669"/>
    <property type="project" value="UniProtKB-KW"/>
</dbReference>
<dbReference type="Pfam" id="PF04542">
    <property type="entry name" value="Sigma70_r2"/>
    <property type="match status" value="1"/>
</dbReference>
<dbReference type="Proteomes" id="UP000326994">
    <property type="component" value="Unassembled WGS sequence"/>
</dbReference>
<dbReference type="Gene3D" id="1.10.1740.10">
    <property type="match status" value="1"/>
</dbReference>
<dbReference type="NCBIfam" id="TIGR02937">
    <property type="entry name" value="sigma70-ECF"/>
    <property type="match status" value="1"/>
</dbReference>
<dbReference type="InterPro" id="IPR013325">
    <property type="entry name" value="RNA_pol_sigma_r2"/>
</dbReference>
<organism evidence="7 8">
    <name type="scientific">Patiriisocius marinistellae</name>
    <dbReference type="NCBI Taxonomy" id="2494560"/>
    <lineage>
        <taxon>Bacteria</taxon>
        <taxon>Pseudomonadati</taxon>
        <taxon>Bacteroidota</taxon>
        <taxon>Flavobacteriia</taxon>
        <taxon>Flavobacteriales</taxon>
        <taxon>Flavobacteriaceae</taxon>
        <taxon>Patiriisocius</taxon>
    </lineage>
</organism>
<keyword evidence="4" id="KW-0804">Transcription</keyword>
<dbReference type="GO" id="GO:0003677">
    <property type="term" value="F:DNA binding"/>
    <property type="evidence" value="ECO:0007669"/>
    <property type="project" value="InterPro"/>
</dbReference>
<dbReference type="SUPFAM" id="SSF88946">
    <property type="entry name" value="Sigma2 domain of RNA polymerase sigma factors"/>
    <property type="match status" value="1"/>
</dbReference>
<gene>
    <name evidence="7" type="ORF">ULMS_22160</name>
</gene>
<dbReference type="InterPro" id="IPR036388">
    <property type="entry name" value="WH-like_DNA-bd_sf"/>
</dbReference>
<dbReference type="OrthoDB" id="9780326at2"/>
<dbReference type="InterPro" id="IPR013249">
    <property type="entry name" value="RNA_pol_sigma70_r4_t2"/>
</dbReference>
<comment type="caution">
    <text evidence="7">The sequence shown here is derived from an EMBL/GenBank/DDBJ whole genome shotgun (WGS) entry which is preliminary data.</text>
</comment>
<dbReference type="PANTHER" id="PTHR43133:SF45">
    <property type="entry name" value="RNA POLYMERASE ECF-TYPE SIGMA FACTOR"/>
    <property type="match status" value="1"/>
</dbReference>
<evidence type="ECO:0000256" key="3">
    <source>
        <dbReference type="ARBA" id="ARBA00023082"/>
    </source>
</evidence>
<dbReference type="SUPFAM" id="SSF88659">
    <property type="entry name" value="Sigma3 and sigma4 domains of RNA polymerase sigma factors"/>
    <property type="match status" value="1"/>
</dbReference>
<evidence type="ECO:0000256" key="1">
    <source>
        <dbReference type="ARBA" id="ARBA00010641"/>
    </source>
</evidence>
<evidence type="ECO:0000259" key="6">
    <source>
        <dbReference type="Pfam" id="PF08281"/>
    </source>
</evidence>
<dbReference type="GO" id="GO:0006352">
    <property type="term" value="P:DNA-templated transcription initiation"/>
    <property type="evidence" value="ECO:0007669"/>
    <property type="project" value="InterPro"/>
</dbReference>
<dbReference type="EMBL" id="BKCF01000004">
    <property type="protein sequence ID" value="GEQ86708.1"/>
    <property type="molecule type" value="Genomic_DNA"/>
</dbReference>